<accession>A0A387HMC9</accession>
<dbReference type="KEGG" id="shun:DWB77_04148"/>
<protein>
    <recommendedName>
        <fullName evidence="3">DAGKc domain-containing protein</fullName>
    </recommendedName>
</protein>
<dbReference type="InterPro" id="IPR017438">
    <property type="entry name" value="ATP-NAD_kinase_N"/>
</dbReference>
<proteinExistence type="predicted"/>
<keyword evidence="2" id="KW-1185">Reference proteome</keyword>
<dbReference type="RefSeq" id="WP_120722642.1">
    <property type="nucleotide sequence ID" value="NZ_CP032698.1"/>
</dbReference>
<dbReference type="AlphaFoldDB" id="A0A387HMC9"/>
<dbReference type="Gene3D" id="3.40.50.10330">
    <property type="entry name" value="Probable inorganic polyphosphate/atp-NAD kinase, domain 1"/>
    <property type="match status" value="1"/>
</dbReference>
<dbReference type="OrthoDB" id="142078at2"/>
<gene>
    <name evidence="1" type="ORF">DWB77_04148</name>
</gene>
<organism evidence="1 2">
    <name type="scientific">Streptomyces hundungensis</name>
    <dbReference type="NCBI Taxonomy" id="1077946"/>
    <lineage>
        <taxon>Bacteria</taxon>
        <taxon>Bacillati</taxon>
        <taxon>Actinomycetota</taxon>
        <taxon>Actinomycetes</taxon>
        <taxon>Kitasatosporales</taxon>
        <taxon>Streptomycetaceae</taxon>
        <taxon>Streptomyces</taxon>
    </lineage>
</organism>
<sequence>MSAAHQLVVLIDPVARRIDGESVRIAKDVLCAGAQAKICWPQDPQDFAGALARRGGRRTVVVGDDHTLLRTVTLLHKKRELDRGALAMVPVGPADSLELARALGVPMGAVAAARVALDGVAQPLDLLVDDCDQVVLGALRIPALSPVRVPSAPPTVWGAARSLVRTLVRAPAPVAAAMAHRLRVEADGVLLSDLDLPVAGVSVASGDGLAQVVVYGRTGERVRAAARAVTVSGPVGGFRYRADAVVGGPVRTRTWVAAAEAWQLVLPTPGAPPRTPYRA</sequence>
<name>A0A387HMC9_9ACTN</name>
<reference evidence="1 2" key="1">
    <citation type="submission" date="2018-10" db="EMBL/GenBank/DDBJ databases">
        <title>Relationship between Morphology and Antimicrobial Activity in Streptomyces.</title>
        <authorList>
            <person name="Kang H.J."/>
            <person name="Kim S.B."/>
        </authorList>
    </citation>
    <scope>NUCLEOTIDE SEQUENCE [LARGE SCALE GENOMIC DNA]</scope>
    <source>
        <strain evidence="1 2">BH38</strain>
    </source>
</reference>
<evidence type="ECO:0008006" key="3">
    <source>
        <dbReference type="Google" id="ProtNLM"/>
    </source>
</evidence>
<dbReference type="SUPFAM" id="SSF111331">
    <property type="entry name" value="NAD kinase/diacylglycerol kinase-like"/>
    <property type="match status" value="1"/>
</dbReference>
<evidence type="ECO:0000313" key="2">
    <source>
        <dbReference type="Proteomes" id="UP000271554"/>
    </source>
</evidence>
<dbReference type="InterPro" id="IPR016064">
    <property type="entry name" value="NAD/diacylglycerol_kinase_sf"/>
</dbReference>
<dbReference type="EMBL" id="CP032698">
    <property type="protein sequence ID" value="AYG81980.1"/>
    <property type="molecule type" value="Genomic_DNA"/>
</dbReference>
<evidence type="ECO:0000313" key="1">
    <source>
        <dbReference type="EMBL" id="AYG81980.1"/>
    </source>
</evidence>
<dbReference type="Proteomes" id="UP000271554">
    <property type="component" value="Chromosome"/>
</dbReference>